<protein>
    <recommendedName>
        <fullName evidence="1">PPM-type phosphatase domain-containing protein</fullName>
    </recommendedName>
</protein>
<comment type="caution">
    <text evidence="2">The sequence shown here is derived from an EMBL/GenBank/DDBJ whole genome shotgun (WGS) entry which is preliminary data.</text>
</comment>
<keyword evidence="3" id="KW-1185">Reference proteome</keyword>
<gene>
    <name evidence="2" type="ORF">DH2020_004106</name>
</gene>
<evidence type="ECO:0000313" key="3">
    <source>
        <dbReference type="Proteomes" id="UP001318860"/>
    </source>
</evidence>
<dbReference type="EMBL" id="JABTTQ020000003">
    <property type="protein sequence ID" value="KAK6160725.1"/>
    <property type="molecule type" value="Genomic_DNA"/>
</dbReference>
<evidence type="ECO:0000259" key="1">
    <source>
        <dbReference type="PROSITE" id="PS51746"/>
    </source>
</evidence>
<dbReference type="InterPro" id="IPR001932">
    <property type="entry name" value="PPM-type_phosphatase-like_dom"/>
</dbReference>
<feature type="domain" description="PPM-type phosphatase" evidence="1">
    <location>
        <begin position="25"/>
        <end position="330"/>
    </location>
</feature>
<dbReference type="Gene3D" id="3.60.40.10">
    <property type="entry name" value="PPM-type phosphatase domain"/>
    <property type="match status" value="1"/>
</dbReference>
<sequence>MLSKNGDHQTVPLSVLLKRELANEKIERPEISHGQASQSKKGEDFTFIKTECQRVLGDGVTTYSVFALFDGHNGSAAAIYAKENLLNNVLSAIPPDLNSDEWVSALPRALVAGFVKTDKDFQDRARISGTTVTFVIIEGWVITVASVGDSRGVLESAEGTIYYLSADHRLDDCEEERDRITASGGEVGRLNTGGGTEVLFFSLLTEAFPFCRVSVILYLYSGVNSTARVDELDIGPLRCWPGGLCLSRSIGDMDVGEFIVPVPHVKQVKLSSTGGRLIISSDGVWDALSAETAFECCRGMPAEAAASQIVKEAVQLKGLRDDTTCIVVDIQLPKKPDPPKPPPKKQVKGVFKSMFHKKPSESSSQAGDKEEYFEPDMVEELFEEGSASLSERLDSKYPVCNMFKLFICAVCQVEIEPGKGISIHAETTDSRKSRPWDGPFLCSSCQEKKEAMEGKRPSGGLVLYNCCRTDLR</sequence>
<evidence type="ECO:0000313" key="2">
    <source>
        <dbReference type="EMBL" id="KAK6160725.1"/>
    </source>
</evidence>
<reference evidence="2 3" key="1">
    <citation type="journal article" date="2021" name="Comput. Struct. Biotechnol. J.">
        <title>De novo genome assembly of the potent medicinal plant Rehmannia glutinosa using nanopore technology.</title>
        <authorList>
            <person name="Ma L."/>
            <person name="Dong C."/>
            <person name="Song C."/>
            <person name="Wang X."/>
            <person name="Zheng X."/>
            <person name="Niu Y."/>
            <person name="Chen S."/>
            <person name="Feng W."/>
        </authorList>
    </citation>
    <scope>NUCLEOTIDE SEQUENCE [LARGE SCALE GENOMIC DNA]</scope>
    <source>
        <strain evidence="2">DH-2019</strain>
    </source>
</reference>
<proteinExistence type="predicted"/>
<dbReference type="PROSITE" id="PS51746">
    <property type="entry name" value="PPM_2"/>
    <property type="match status" value="1"/>
</dbReference>
<dbReference type="SMART" id="SM00332">
    <property type="entry name" value="PP2Cc"/>
    <property type="match status" value="1"/>
</dbReference>
<organism evidence="2 3">
    <name type="scientific">Rehmannia glutinosa</name>
    <name type="common">Chinese foxglove</name>
    <dbReference type="NCBI Taxonomy" id="99300"/>
    <lineage>
        <taxon>Eukaryota</taxon>
        <taxon>Viridiplantae</taxon>
        <taxon>Streptophyta</taxon>
        <taxon>Embryophyta</taxon>
        <taxon>Tracheophyta</taxon>
        <taxon>Spermatophyta</taxon>
        <taxon>Magnoliopsida</taxon>
        <taxon>eudicotyledons</taxon>
        <taxon>Gunneridae</taxon>
        <taxon>Pentapetalae</taxon>
        <taxon>asterids</taxon>
        <taxon>lamiids</taxon>
        <taxon>Lamiales</taxon>
        <taxon>Orobanchaceae</taxon>
        <taxon>Rehmannieae</taxon>
        <taxon>Rehmannia</taxon>
    </lineage>
</organism>
<dbReference type="InterPro" id="IPR015655">
    <property type="entry name" value="PP2C"/>
</dbReference>
<dbReference type="Pfam" id="PF00481">
    <property type="entry name" value="PP2C"/>
    <property type="match status" value="1"/>
</dbReference>
<dbReference type="CDD" id="cd00143">
    <property type="entry name" value="PP2Cc"/>
    <property type="match status" value="1"/>
</dbReference>
<dbReference type="PANTHER" id="PTHR47992">
    <property type="entry name" value="PROTEIN PHOSPHATASE"/>
    <property type="match status" value="1"/>
</dbReference>
<name>A0ABR0XNH2_REHGL</name>
<dbReference type="Proteomes" id="UP001318860">
    <property type="component" value="Unassembled WGS sequence"/>
</dbReference>
<accession>A0ABR0XNH2</accession>
<dbReference type="SUPFAM" id="SSF81606">
    <property type="entry name" value="PP2C-like"/>
    <property type="match status" value="1"/>
</dbReference>
<dbReference type="InterPro" id="IPR036457">
    <property type="entry name" value="PPM-type-like_dom_sf"/>
</dbReference>